<evidence type="ECO:0000313" key="2">
    <source>
        <dbReference type="EMBL" id="SHH78300.1"/>
    </source>
</evidence>
<keyword evidence="1" id="KW-0472">Membrane</keyword>
<reference evidence="2 3" key="1">
    <citation type="submission" date="2016-11" db="EMBL/GenBank/DDBJ databases">
        <authorList>
            <person name="Jaros S."/>
            <person name="Januszkiewicz K."/>
            <person name="Wedrychowicz H."/>
        </authorList>
    </citation>
    <scope>NUCLEOTIDE SEQUENCE [LARGE SCALE GENOMIC DNA]</scope>
    <source>
        <strain evidence="2 3">DSM 29431</strain>
    </source>
</reference>
<dbReference type="RefSeq" id="WP_178346909.1">
    <property type="nucleotide sequence ID" value="NZ_FQXC01000004.1"/>
</dbReference>
<proteinExistence type="predicted"/>
<gene>
    <name evidence="2" type="ORF">SAMN05443551_3056</name>
</gene>
<keyword evidence="3" id="KW-1185">Reference proteome</keyword>
<protein>
    <submittedName>
        <fullName evidence="2">Uncharacterized protein</fullName>
    </submittedName>
</protein>
<dbReference type="STRING" id="996342.SAMN05443551_3056"/>
<organism evidence="2 3">
    <name type="scientific">Marivita hallyeonensis</name>
    <dbReference type="NCBI Taxonomy" id="996342"/>
    <lineage>
        <taxon>Bacteria</taxon>
        <taxon>Pseudomonadati</taxon>
        <taxon>Pseudomonadota</taxon>
        <taxon>Alphaproteobacteria</taxon>
        <taxon>Rhodobacterales</taxon>
        <taxon>Roseobacteraceae</taxon>
        <taxon>Marivita</taxon>
    </lineage>
</organism>
<name>A0A1M5VSY2_9RHOB</name>
<accession>A0A1M5VSY2</accession>
<evidence type="ECO:0000313" key="3">
    <source>
        <dbReference type="Proteomes" id="UP000184221"/>
    </source>
</evidence>
<dbReference type="Proteomes" id="UP000184221">
    <property type="component" value="Unassembled WGS sequence"/>
</dbReference>
<sequence>MPVTTFVTMILAVFMASGLTVWAVAEFGLLKVLPALIALALLARWGMAHVPGDDEPA</sequence>
<dbReference type="AlphaFoldDB" id="A0A1M5VSY2"/>
<dbReference type="EMBL" id="FQXC01000004">
    <property type="protein sequence ID" value="SHH78300.1"/>
    <property type="molecule type" value="Genomic_DNA"/>
</dbReference>
<keyword evidence="1" id="KW-0812">Transmembrane</keyword>
<keyword evidence="1" id="KW-1133">Transmembrane helix</keyword>
<feature type="transmembrane region" description="Helical" evidence="1">
    <location>
        <begin position="32"/>
        <end position="50"/>
    </location>
</feature>
<feature type="transmembrane region" description="Helical" evidence="1">
    <location>
        <begin position="6"/>
        <end position="25"/>
    </location>
</feature>
<evidence type="ECO:0000256" key="1">
    <source>
        <dbReference type="SAM" id="Phobius"/>
    </source>
</evidence>